<dbReference type="STRING" id="3988.B9RFH8"/>
<dbReference type="FunCoup" id="B9RFH8">
    <property type="interactions" value="239"/>
</dbReference>
<keyword evidence="4" id="KW-1185">Reference proteome</keyword>
<evidence type="ECO:0000313" key="4">
    <source>
        <dbReference type="Proteomes" id="UP000008311"/>
    </source>
</evidence>
<gene>
    <name evidence="3" type="ORF">RCOM_1434630</name>
</gene>
<accession>B9RFH8</accession>
<evidence type="ECO:0000313" key="3">
    <source>
        <dbReference type="EMBL" id="EEF49949.1"/>
    </source>
</evidence>
<evidence type="ECO:0000256" key="2">
    <source>
        <dbReference type="PROSITE-ProRule" id="PRU00708"/>
    </source>
</evidence>
<organism evidence="3 4">
    <name type="scientific">Ricinus communis</name>
    <name type="common">Castor bean</name>
    <dbReference type="NCBI Taxonomy" id="3988"/>
    <lineage>
        <taxon>Eukaryota</taxon>
        <taxon>Viridiplantae</taxon>
        <taxon>Streptophyta</taxon>
        <taxon>Embryophyta</taxon>
        <taxon>Tracheophyta</taxon>
        <taxon>Spermatophyta</taxon>
        <taxon>Magnoliopsida</taxon>
        <taxon>eudicotyledons</taxon>
        <taxon>Gunneridae</taxon>
        <taxon>Pentapetalae</taxon>
        <taxon>rosids</taxon>
        <taxon>fabids</taxon>
        <taxon>Malpighiales</taxon>
        <taxon>Euphorbiaceae</taxon>
        <taxon>Acalyphoideae</taxon>
        <taxon>Acalypheae</taxon>
        <taxon>Ricinus</taxon>
    </lineage>
</organism>
<name>B9RFH8_RICCO</name>
<dbReference type="InterPro" id="IPR046960">
    <property type="entry name" value="PPR_At4g14850-like_plant"/>
</dbReference>
<dbReference type="Proteomes" id="UP000008311">
    <property type="component" value="Unassembled WGS sequence"/>
</dbReference>
<feature type="repeat" description="PPR" evidence="2">
    <location>
        <begin position="361"/>
        <end position="395"/>
    </location>
</feature>
<dbReference type="InParanoid" id="B9RFH8"/>
<dbReference type="InterPro" id="IPR002885">
    <property type="entry name" value="PPR_rpt"/>
</dbReference>
<dbReference type="Pfam" id="PF01535">
    <property type="entry name" value="PPR"/>
    <property type="match status" value="1"/>
</dbReference>
<dbReference type="eggNOG" id="KOG4197">
    <property type="taxonomic scope" value="Eukaryota"/>
</dbReference>
<dbReference type="FunFam" id="1.25.40.10:FF:000921">
    <property type="entry name" value="Pentatricopeptide repeat-containing protein At5g48910"/>
    <property type="match status" value="1"/>
</dbReference>
<evidence type="ECO:0000256" key="1">
    <source>
        <dbReference type="ARBA" id="ARBA00022737"/>
    </source>
</evidence>
<dbReference type="Pfam" id="PF13041">
    <property type="entry name" value="PPR_2"/>
    <property type="match status" value="2"/>
</dbReference>
<dbReference type="EMBL" id="EQ973777">
    <property type="protein sequence ID" value="EEF49949.1"/>
    <property type="molecule type" value="Genomic_DNA"/>
</dbReference>
<dbReference type="InterPro" id="IPR011990">
    <property type="entry name" value="TPR-like_helical_dom_sf"/>
</dbReference>
<dbReference type="FunFam" id="1.25.40.10:FF:001030">
    <property type="entry name" value="Pentatricopeptide repeat-containing protein At1g09190"/>
    <property type="match status" value="1"/>
</dbReference>
<dbReference type="PROSITE" id="PS51375">
    <property type="entry name" value="PPR"/>
    <property type="match status" value="3"/>
</dbReference>
<dbReference type="AlphaFoldDB" id="B9RFH8"/>
<dbReference type="PANTHER" id="PTHR47926:SF540">
    <property type="entry name" value="PENTATRICOPEPTIDE REPEAT-CONTAINING PROTEIN"/>
    <property type="match status" value="1"/>
</dbReference>
<reference evidence="4" key="1">
    <citation type="journal article" date="2010" name="Nat. Biotechnol.">
        <title>Draft genome sequence of the oilseed species Ricinus communis.</title>
        <authorList>
            <person name="Chan A.P."/>
            <person name="Crabtree J."/>
            <person name="Zhao Q."/>
            <person name="Lorenzi H."/>
            <person name="Orvis J."/>
            <person name="Puiu D."/>
            <person name="Melake-Berhan A."/>
            <person name="Jones K.M."/>
            <person name="Redman J."/>
            <person name="Chen G."/>
            <person name="Cahoon E.B."/>
            <person name="Gedil M."/>
            <person name="Stanke M."/>
            <person name="Haas B.J."/>
            <person name="Wortman J.R."/>
            <person name="Fraser-Liggett C.M."/>
            <person name="Ravel J."/>
            <person name="Rabinowicz P.D."/>
        </authorList>
    </citation>
    <scope>NUCLEOTIDE SEQUENCE [LARGE SCALE GENOMIC DNA]</scope>
    <source>
        <strain evidence="4">cv. Hale</strain>
    </source>
</reference>
<dbReference type="Gene3D" id="1.25.40.10">
    <property type="entry name" value="Tetratricopeptide repeat domain"/>
    <property type="match status" value="2"/>
</dbReference>
<proteinExistence type="predicted"/>
<protein>
    <submittedName>
        <fullName evidence="3">Pentatricopeptide repeat-containing protein, putative</fullName>
    </submittedName>
</protein>
<dbReference type="GO" id="GO:0003723">
    <property type="term" value="F:RNA binding"/>
    <property type="evidence" value="ECO:0007669"/>
    <property type="project" value="InterPro"/>
</dbReference>
<dbReference type="NCBIfam" id="TIGR00756">
    <property type="entry name" value="PPR"/>
    <property type="match status" value="3"/>
</dbReference>
<dbReference type="GO" id="GO:0009451">
    <property type="term" value="P:RNA modification"/>
    <property type="evidence" value="ECO:0007669"/>
    <property type="project" value="InterPro"/>
</dbReference>
<feature type="repeat" description="PPR" evidence="2">
    <location>
        <begin position="229"/>
        <end position="263"/>
    </location>
</feature>
<feature type="repeat" description="PPR" evidence="2">
    <location>
        <begin position="330"/>
        <end position="360"/>
    </location>
</feature>
<dbReference type="PANTHER" id="PTHR47926">
    <property type="entry name" value="PENTATRICOPEPTIDE REPEAT-CONTAINING PROTEIN"/>
    <property type="match status" value="1"/>
</dbReference>
<sequence>MKNISFSDWELDVAQLLLQLSKLCNHHQRKKGMIEGNENDASSCAFLEEMFGEDEDGYPKRRIKRFQIVINVSTYLLFPMRNTKCTFYHSYKHSIFQFSSVFPGRCHCREWAPTLSPEKASGNASFWFLPLWHNCLAPRKAYDPTQLHGKKLCNILSRMSRTCKEIERKILKLLHGHNTRTQLRQIHAHFLRHGLDQLNHILAHFISVCGSENKMPYANRVFLQSVNPNILPFNAMVKGYSLCGPFEESLSFFSSMKRRGIWPDEYTFAPLLKACSSLYDLKLGQCIHKDVIMIGFECFCSIQIGVVELYANCGLLEDSKKVFDEMRERDSIVWNLMIRGYCRRGDVNMGLYLFRKMSERSVVSWNIMISCLAQSGRDSEALRLFHEMQDEGFKPDEATVVTVLPICARLEAVSVGQWIQSYAESTGLYGDFVSVGNALVDFYSKCGMLETARRDLKAF</sequence>
<keyword evidence="1" id="KW-0677">Repeat</keyword>